<reference evidence="1" key="1">
    <citation type="submission" date="2023-07" db="EMBL/GenBank/DDBJ databases">
        <authorList>
            <person name="Stuckert A."/>
        </authorList>
    </citation>
    <scope>NUCLEOTIDE SEQUENCE</scope>
</reference>
<gene>
    <name evidence="1" type="ORF">RIMI_LOCUS9193861</name>
</gene>
<comment type="caution">
    <text evidence="1">The sequence shown here is derived from an EMBL/GenBank/DDBJ whole genome shotgun (WGS) entry which is preliminary data.</text>
</comment>
<name>A0ABN9LH54_9NEOB</name>
<keyword evidence="2" id="KW-1185">Reference proteome</keyword>
<organism evidence="1 2">
    <name type="scientific">Ranitomeya imitator</name>
    <name type="common">mimic poison frog</name>
    <dbReference type="NCBI Taxonomy" id="111125"/>
    <lineage>
        <taxon>Eukaryota</taxon>
        <taxon>Metazoa</taxon>
        <taxon>Chordata</taxon>
        <taxon>Craniata</taxon>
        <taxon>Vertebrata</taxon>
        <taxon>Euteleostomi</taxon>
        <taxon>Amphibia</taxon>
        <taxon>Batrachia</taxon>
        <taxon>Anura</taxon>
        <taxon>Neobatrachia</taxon>
        <taxon>Hyloidea</taxon>
        <taxon>Dendrobatidae</taxon>
        <taxon>Dendrobatinae</taxon>
        <taxon>Ranitomeya</taxon>
    </lineage>
</organism>
<evidence type="ECO:0008006" key="3">
    <source>
        <dbReference type="Google" id="ProtNLM"/>
    </source>
</evidence>
<proteinExistence type="predicted"/>
<sequence>MTVSYIIPSDDTGIFYRQHILTHLNLNNTSHYRILALRVIHTTQSFLQKPKTGTYPCLHCIQCSNILKGDTFYHPHSGKKYKIKDYSTCDTTFVIYLINCPCGLLYIGETTQPIKD</sequence>
<protein>
    <recommendedName>
        <fullName evidence="3">GIY-YIG homing endonuclease</fullName>
    </recommendedName>
</protein>
<evidence type="ECO:0000313" key="1">
    <source>
        <dbReference type="EMBL" id="CAJ0941267.1"/>
    </source>
</evidence>
<evidence type="ECO:0000313" key="2">
    <source>
        <dbReference type="Proteomes" id="UP001176940"/>
    </source>
</evidence>
<accession>A0ABN9LH54</accession>
<dbReference type="EMBL" id="CAUEEQ010018835">
    <property type="protein sequence ID" value="CAJ0941267.1"/>
    <property type="molecule type" value="Genomic_DNA"/>
</dbReference>
<dbReference type="Proteomes" id="UP001176940">
    <property type="component" value="Unassembled WGS sequence"/>
</dbReference>